<dbReference type="EMBL" id="BAAARW010000020">
    <property type="protein sequence ID" value="GAA2433614.1"/>
    <property type="molecule type" value="Genomic_DNA"/>
</dbReference>
<comment type="caution">
    <text evidence="2">The sequence shown here is derived from an EMBL/GenBank/DDBJ whole genome shotgun (WGS) entry which is preliminary data.</text>
</comment>
<organism evidence="2 3">
    <name type="scientific">Actinomadura vinacea</name>
    <dbReference type="NCBI Taxonomy" id="115336"/>
    <lineage>
        <taxon>Bacteria</taxon>
        <taxon>Bacillati</taxon>
        <taxon>Actinomycetota</taxon>
        <taxon>Actinomycetes</taxon>
        <taxon>Streptosporangiales</taxon>
        <taxon>Thermomonosporaceae</taxon>
        <taxon>Actinomadura</taxon>
    </lineage>
</organism>
<evidence type="ECO:0000256" key="1">
    <source>
        <dbReference type="SAM" id="MobiDB-lite"/>
    </source>
</evidence>
<evidence type="ECO:0000313" key="2">
    <source>
        <dbReference type="EMBL" id="GAA2433614.1"/>
    </source>
</evidence>
<protein>
    <submittedName>
        <fullName evidence="2">Uncharacterized protein</fullName>
    </submittedName>
</protein>
<proteinExistence type="predicted"/>
<keyword evidence="3" id="KW-1185">Reference proteome</keyword>
<accession>A0ABN3JLJ6</accession>
<gene>
    <name evidence="2" type="ORF">GCM10010191_54770</name>
</gene>
<feature type="region of interest" description="Disordered" evidence="1">
    <location>
        <begin position="24"/>
        <end position="57"/>
    </location>
</feature>
<name>A0ABN3JLJ6_9ACTN</name>
<evidence type="ECO:0000313" key="3">
    <source>
        <dbReference type="Proteomes" id="UP001501231"/>
    </source>
</evidence>
<feature type="compositionally biased region" description="Basic and acidic residues" evidence="1">
    <location>
        <begin position="24"/>
        <end position="36"/>
    </location>
</feature>
<reference evidence="2 3" key="1">
    <citation type="journal article" date="2019" name="Int. J. Syst. Evol. Microbiol.">
        <title>The Global Catalogue of Microorganisms (GCM) 10K type strain sequencing project: providing services to taxonomists for standard genome sequencing and annotation.</title>
        <authorList>
            <consortium name="The Broad Institute Genomics Platform"/>
            <consortium name="The Broad Institute Genome Sequencing Center for Infectious Disease"/>
            <person name="Wu L."/>
            <person name="Ma J."/>
        </authorList>
    </citation>
    <scope>NUCLEOTIDE SEQUENCE [LARGE SCALE GENOMIC DNA]</scope>
    <source>
        <strain evidence="2 3">JCM 3325</strain>
    </source>
</reference>
<dbReference type="Proteomes" id="UP001501231">
    <property type="component" value="Unassembled WGS sequence"/>
</dbReference>
<sequence>MAPAQEWTSAPDAAANQLARERAELNKDDQRTEAYLRPDAYSYAGRPEMNRFHTGSH</sequence>